<protein>
    <submittedName>
        <fullName evidence="1">Uncharacterized protein</fullName>
    </submittedName>
</protein>
<dbReference type="KEGG" id="kak:Kalk_17735"/>
<dbReference type="OrthoDB" id="9866024at2"/>
<dbReference type="Proteomes" id="UP000235116">
    <property type="component" value="Chromosome"/>
</dbReference>
<evidence type="ECO:0000313" key="1">
    <source>
        <dbReference type="EMBL" id="AUM14153.1"/>
    </source>
</evidence>
<dbReference type="RefSeq" id="WP_101895527.1">
    <property type="nucleotide sequence ID" value="NZ_CP022684.1"/>
</dbReference>
<reference evidence="2" key="1">
    <citation type="submission" date="2017-08" db="EMBL/GenBank/DDBJ databases">
        <title>Direct submision.</title>
        <authorList>
            <person name="Kim S.-J."/>
            <person name="Rhee S.-K."/>
        </authorList>
    </citation>
    <scope>NUCLEOTIDE SEQUENCE [LARGE SCALE GENOMIC DNA]</scope>
    <source>
        <strain evidence="2">GI5</strain>
    </source>
</reference>
<evidence type="ECO:0000313" key="2">
    <source>
        <dbReference type="Proteomes" id="UP000235116"/>
    </source>
</evidence>
<accession>A0A2K9LPE4</accession>
<gene>
    <name evidence="1" type="ORF">Kalk_17735</name>
</gene>
<name>A0A2K9LPE4_9GAMM</name>
<dbReference type="AlphaFoldDB" id="A0A2K9LPE4"/>
<keyword evidence="2" id="KW-1185">Reference proteome</keyword>
<sequence>MNMKSITASWVIALGLLGIFSLMKQPTLNHSAEDKVITIPQDDAPHTEEQMNELEAKVWCALDGHQVAQVQFQGTTRTLEGAMAIAPHWAGNAFSEQQLQLITPCINQRLQHLALRLQHQKSAPAMDYLFTQL</sequence>
<organism evidence="1 2">
    <name type="scientific">Ketobacter alkanivorans</name>
    <dbReference type="NCBI Taxonomy" id="1917421"/>
    <lineage>
        <taxon>Bacteria</taxon>
        <taxon>Pseudomonadati</taxon>
        <taxon>Pseudomonadota</taxon>
        <taxon>Gammaproteobacteria</taxon>
        <taxon>Pseudomonadales</taxon>
        <taxon>Ketobacteraceae</taxon>
        <taxon>Ketobacter</taxon>
    </lineage>
</organism>
<proteinExistence type="predicted"/>
<dbReference type="EMBL" id="CP022684">
    <property type="protein sequence ID" value="AUM14153.1"/>
    <property type="molecule type" value="Genomic_DNA"/>
</dbReference>